<dbReference type="Proteomes" id="UP000437736">
    <property type="component" value="Unassembled WGS sequence"/>
</dbReference>
<sequence>MATALSAYSIRLRARIRNRPGVLGGLATAIGGAGGSLMAIEMVATDGATVTRDLVVFCPSEAHAGDVEAAARQVEGIEVLEVEDRTFALHRGGKVSIEPRRVLKDRDDLAMAYTPGVARVCTAIATDPALVHRYTMKANTVAVVTDGTAVLGLGDIGPDAALPVMEGKAVLFKAFGGVDAVPVCLRVDSADELVDTVRRLEPMFGGINLEDIAAPRCFEVEARLTEALSIPVFHDDQHGTAVVALAALRNALRIVDKRMEDLRIVLSGAGAAGVAIAKILLSAGAHDIVAVDRKGAVHKERDGLDESKRWLAEEANQADRRGSLQEVLAGSDVFIGVSAPGLLGREDLETMADGAIVFALANPVPEVLPEEAEGVVAVMATGRSDYPNQINNVLCFPGIFRGALDVGATRITENMKLAAADAIAAAVPPDQVSPALVVPSVFHPHVASTVATRVGEAAIADGVIRSVVG</sequence>
<dbReference type="Pfam" id="PF03949">
    <property type="entry name" value="Malic_M"/>
    <property type="match status" value="1"/>
</dbReference>
<evidence type="ECO:0000313" key="5">
    <source>
        <dbReference type="EMBL" id="MST32922.1"/>
    </source>
</evidence>
<dbReference type="SUPFAM" id="SSF55021">
    <property type="entry name" value="ACT-like"/>
    <property type="match status" value="1"/>
</dbReference>
<dbReference type="CDD" id="cd05311">
    <property type="entry name" value="NAD_bind_2_malic_enz"/>
    <property type="match status" value="1"/>
</dbReference>
<dbReference type="InterPro" id="IPR012301">
    <property type="entry name" value="Malic_N_dom"/>
</dbReference>
<accession>A0ABW9QUG4</accession>
<dbReference type="SUPFAM" id="SSF53223">
    <property type="entry name" value="Aminoacid dehydrogenase-like, N-terminal domain"/>
    <property type="match status" value="1"/>
</dbReference>
<evidence type="ECO:0000259" key="4">
    <source>
        <dbReference type="PROSITE" id="PS51671"/>
    </source>
</evidence>
<evidence type="ECO:0000256" key="2">
    <source>
        <dbReference type="ARBA" id="ARBA00029440"/>
    </source>
</evidence>
<protein>
    <submittedName>
        <fullName evidence="5">NAD-dependent malic enzyme</fullName>
    </submittedName>
</protein>
<dbReference type="InterPro" id="IPR046346">
    <property type="entry name" value="Aminoacid_DH-like_N_sf"/>
</dbReference>
<dbReference type="Gene3D" id="3.40.50.10380">
    <property type="entry name" value="Malic enzyme, N-terminal domain"/>
    <property type="match status" value="1"/>
</dbReference>
<dbReference type="InterPro" id="IPR051674">
    <property type="entry name" value="Malate_Decarboxylase"/>
</dbReference>
<dbReference type="PANTHER" id="PTHR43237">
    <property type="entry name" value="NADP-DEPENDENT MALIC ENZYME"/>
    <property type="match status" value="1"/>
</dbReference>
<dbReference type="InterPro" id="IPR037062">
    <property type="entry name" value="Malic_N_dom_sf"/>
</dbReference>
<dbReference type="Pfam" id="PF00390">
    <property type="entry name" value="malic"/>
    <property type="match status" value="2"/>
</dbReference>
<dbReference type="Gene3D" id="3.40.50.720">
    <property type="entry name" value="NAD(P)-binding Rossmann-like Domain"/>
    <property type="match status" value="1"/>
</dbReference>
<dbReference type="InterPro" id="IPR002912">
    <property type="entry name" value="ACT_dom"/>
</dbReference>
<organism evidence="5 6">
    <name type="scientific">Acidiferrimicrobium australe</name>
    <dbReference type="NCBI Taxonomy" id="2664430"/>
    <lineage>
        <taxon>Bacteria</taxon>
        <taxon>Bacillati</taxon>
        <taxon>Actinomycetota</taxon>
        <taxon>Acidimicrobiia</taxon>
        <taxon>Acidimicrobiales</taxon>
        <taxon>Acidimicrobiaceae</taxon>
        <taxon>Acidiferrimicrobium</taxon>
    </lineage>
</organism>
<evidence type="ECO:0000256" key="3">
    <source>
        <dbReference type="SAM" id="Phobius"/>
    </source>
</evidence>
<keyword evidence="3" id="KW-1133">Transmembrane helix</keyword>
<gene>
    <name evidence="5" type="ORF">GHK86_09360</name>
</gene>
<dbReference type="SMART" id="SM01274">
    <property type="entry name" value="malic"/>
    <property type="match status" value="1"/>
</dbReference>
<dbReference type="InterPro" id="IPR012302">
    <property type="entry name" value="Malic_NAD-bd"/>
</dbReference>
<reference evidence="5 6" key="1">
    <citation type="submission" date="2019-11" db="EMBL/GenBank/DDBJ databases">
        <title>Acidiferrimicrobium australis gen. nov., sp. nov., an acidophilic and obligately heterotrophic, member of the Actinobacteria that catalyses dissimilatory oxido- reduction of iron isolated from metal-rich acidic water in Chile.</title>
        <authorList>
            <person name="Gonzalez D."/>
            <person name="Huber K."/>
            <person name="Hedrich S."/>
            <person name="Rojas-Villalobos C."/>
            <person name="Quatrini R."/>
            <person name="Dinamarca M.A."/>
            <person name="Schwarz A."/>
            <person name="Canales C."/>
            <person name="Nancucheo I."/>
        </authorList>
    </citation>
    <scope>NUCLEOTIDE SEQUENCE [LARGE SCALE GENOMIC DNA]</scope>
    <source>
        <strain evidence="5 6">USS-CCA1</strain>
    </source>
</reference>
<keyword evidence="6" id="KW-1185">Reference proteome</keyword>
<keyword evidence="3" id="KW-0472">Membrane</keyword>
<dbReference type="InterPro" id="IPR045213">
    <property type="entry name" value="Malic_NAD-bd_bact_type"/>
</dbReference>
<keyword evidence="3" id="KW-0812">Transmembrane</keyword>
<keyword evidence="1" id="KW-0560">Oxidoreductase</keyword>
<feature type="transmembrane region" description="Helical" evidence="3">
    <location>
        <begin position="21"/>
        <end position="40"/>
    </location>
</feature>
<name>A0ABW9QUG4_9ACTN</name>
<dbReference type="EMBL" id="WJHE01000432">
    <property type="protein sequence ID" value="MST32922.1"/>
    <property type="molecule type" value="Genomic_DNA"/>
</dbReference>
<comment type="caution">
    <text evidence="5">The sequence shown here is derived from an EMBL/GenBank/DDBJ whole genome shotgun (WGS) entry which is preliminary data.</text>
</comment>
<comment type="pathway">
    <text evidence="2">Amino-acid biosynthesis.</text>
</comment>
<dbReference type="SUPFAM" id="SSF51735">
    <property type="entry name" value="NAD(P)-binding Rossmann-fold domains"/>
    <property type="match status" value="1"/>
</dbReference>
<proteinExistence type="predicted"/>
<evidence type="ECO:0000256" key="1">
    <source>
        <dbReference type="ARBA" id="ARBA00023002"/>
    </source>
</evidence>
<dbReference type="PANTHER" id="PTHR43237:SF4">
    <property type="entry name" value="NADP-DEPENDENT MALIC ENZYME"/>
    <property type="match status" value="1"/>
</dbReference>
<dbReference type="InterPro" id="IPR036291">
    <property type="entry name" value="NAD(P)-bd_dom_sf"/>
</dbReference>
<feature type="domain" description="ACT" evidence="4">
    <location>
        <begin position="11"/>
        <end position="87"/>
    </location>
</feature>
<dbReference type="PROSITE" id="PS51671">
    <property type="entry name" value="ACT"/>
    <property type="match status" value="1"/>
</dbReference>
<evidence type="ECO:0000313" key="6">
    <source>
        <dbReference type="Proteomes" id="UP000437736"/>
    </source>
</evidence>
<dbReference type="InterPro" id="IPR045865">
    <property type="entry name" value="ACT-like_dom_sf"/>
</dbReference>
<dbReference type="SMART" id="SM00919">
    <property type="entry name" value="Malic_M"/>
    <property type="match status" value="1"/>
</dbReference>